<evidence type="ECO:0000256" key="2">
    <source>
        <dbReference type="ARBA" id="ARBA00009172"/>
    </source>
</evidence>
<evidence type="ECO:0000256" key="6">
    <source>
        <dbReference type="SAM" id="MobiDB-lite"/>
    </source>
</evidence>
<keyword evidence="5 7" id="KW-0472">Membrane</keyword>
<feature type="transmembrane region" description="Helical" evidence="7">
    <location>
        <begin position="418"/>
        <end position="439"/>
    </location>
</feature>
<evidence type="ECO:0008006" key="10">
    <source>
        <dbReference type="Google" id="ProtNLM"/>
    </source>
</evidence>
<dbReference type="GO" id="GO:0006937">
    <property type="term" value="P:regulation of muscle contraction"/>
    <property type="evidence" value="ECO:0007669"/>
    <property type="project" value="TreeGrafter"/>
</dbReference>
<keyword evidence="3 7" id="KW-0812">Transmembrane</keyword>
<dbReference type="Gene3D" id="1.20.1250.20">
    <property type="entry name" value="MFS general substrate transporter like domains"/>
    <property type="match status" value="1"/>
</dbReference>
<dbReference type="EMBL" id="JAWQEG010004232">
    <property type="protein sequence ID" value="KAK3862483.1"/>
    <property type="molecule type" value="Genomic_DNA"/>
</dbReference>
<feature type="transmembrane region" description="Helical" evidence="7">
    <location>
        <begin position="132"/>
        <end position="152"/>
    </location>
</feature>
<dbReference type="SUPFAM" id="SSF103473">
    <property type="entry name" value="MFS general substrate transporter"/>
    <property type="match status" value="1"/>
</dbReference>
<organism evidence="8 9">
    <name type="scientific">Petrolisthes cinctipes</name>
    <name type="common">Flat porcelain crab</name>
    <dbReference type="NCBI Taxonomy" id="88211"/>
    <lineage>
        <taxon>Eukaryota</taxon>
        <taxon>Metazoa</taxon>
        <taxon>Ecdysozoa</taxon>
        <taxon>Arthropoda</taxon>
        <taxon>Crustacea</taxon>
        <taxon>Multicrustacea</taxon>
        <taxon>Malacostraca</taxon>
        <taxon>Eumalacostraca</taxon>
        <taxon>Eucarida</taxon>
        <taxon>Decapoda</taxon>
        <taxon>Pleocyemata</taxon>
        <taxon>Anomura</taxon>
        <taxon>Galatheoidea</taxon>
        <taxon>Porcellanidae</taxon>
        <taxon>Petrolisthes</taxon>
    </lineage>
</organism>
<dbReference type="AlphaFoldDB" id="A0AAE1EVX6"/>
<dbReference type="InterPro" id="IPR036259">
    <property type="entry name" value="MFS_trans_sf"/>
</dbReference>
<evidence type="ECO:0000256" key="4">
    <source>
        <dbReference type="ARBA" id="ARBA00022989"/>
    </source>
</evidence>
<feature type="transmembrane region" description="Helical" evidence="7">
    <location>
        <begin position="552"/>
        <end position="569"/>
    </location>
</feature>
<dbReference type="GO" id="GO:0005886">
    <property type="term" value="C:plasma membrane"/>
    <property type="evidence" value="ECO:0007669"/>
    <property type="project" value="TreeGrafter"/>
</dbReference>
<keyword evidence="9" id="KW-1185">Reference proteome</keyword>
<evidence type="ECO:0000256" key="5">
    <source>
        <dbReference type="ARBA" id="ARBA00023136"/>
    </source>
</evidence>
<evidence type="ECO:0000256" key="3">
    <source>
        <dbReference type="ARBA" id="ARBA00022692"/>
    </source>
</evidence>
<dbReference type="Pfam" id="PF05978">
    <property type="entry name" value="UNC-93"/>
    <property type="match status" value="1"/>
</dbReference>
<feature type="transmembrane region" description="Helical" evidence="7">
    <location>
        <begin position="257"/>
        <end position="277"/>
    </location>
</feature>
<dbReference type="GO" id="GO:0015459">
    <property type="term" value="F:potassium channel regulator activity"/>
    <property type="evidence" value="ECO:0007669"/>
    <property type="project" value="TreeGrafter"/>
</dbReference>
<sequence>MESRKDRNGDINYTSNNHTTTTPNTNKTTTTSTTDKDHQPTLCMVDLHHIKKDTTMTREGTPPLNGLTNHAYIKGDDDTDNNVTTTHNSSHRGTTSKGNEKDKYKGGEGLVEEIPPADQDPQWQPGIERMAILKNLIIISMSFVFLFTSYNAVANLQSSLHRGLGTFALSSLYTGMVISCLLLPTWAVRTLGEKTTMFLSTACYSGYVAAQLYPRVYTLVPTSLVLGAAAAPLWAAKCTYLTKIAIRYAEVTGQNSELVITRFFGIFFLFFQSTNIWGNLISSSVLSIGVGGITDAANETEANLQHHQQSLDTCGYHFCISEHNATTSSEEEVVVAELTWRHYIIFAVFLVSSVCSALVMMLVDPVTRFVKRDPSQDDKSIKELVLATFIHMRHPYQLVIIPLTIWSGLEQQFLSTDYTAAYVSCSVGVHMLGYVLIAYGVSDSLGCLTITALMKKVGRVPGFVIACILNFILITVFIYWPPRPEHLPWLFICAAFWGVADSVWQTQINALYSVIFPPESSPSAFSNYRLWESVGMLVAYITSTALCVDDKITILLTFLVVGMVGYVMVEVMERRGGPPKDSQGKVIPLDKLIISCFS</sequence>
<feature type="transmembrane region" description="Helical" evidence="7">
    <location>
        <begin position="219"/>
        <end position="236"/>
    </location>
</feature>
<reference evidence="8" key="1">
    <citation type="submission" date="2023-10" db="EMBL/GenBank/DDBJ databases">
        <title>Genome assemblies of two species of porcelain crab, Petrolisthes cinctipes and Petrolisthes manimaculis (Anomura: Porcellanidae).</title>
        <authorList>
            <person name="Angst P."/>
        </authorList>
    </citation>
    <scope>NUCLEOTIDE SEQUENCE</scope>
    <source>
        <strain evidence="8">PB745_01</strain>
        <tissue evidence="8">Gill</tissue>
    </source>
</reference>
<evidence type="ECO:0000313" key="9">
    <source>
        <dbReference type="Proteomes" id="UP001286313"/>
    </source>
</evidence>
<evidence type="ECO:0000256" key="7">
    <source>
        <dbReference type="SAM" id="Phobius"/>
    </source>
</evidence>
<dbReference type="Proteomes" id="UP001286313">
    <property type="component" value="Unassembled WGS sequence"/>
</dbReference>
<name>A0AAE1EVX6_PETCI</name>
<dbReference type="PANTHER" id="PTHR19444:SF13">
    <property type="entry name" value="PROTEIN UNC-93 HOMOLOG A"/>
    <property type="match status" value="1"/>
</dbReference>
<feature type="compositionally biased region" description="Low complexity" evidence="6">
    <location>
        <begin position="14"/>
        <end position="33"/>
    </location>
</feature>
<accession>A0AAE1EVX6</accession>
<comment type="subcellular location">
    <subcellularLocation>
        <location evidence="1">Membrane</location>
        <topology evidence="1">Multi-pass membrane protein</topology>
    </subcellularLocation>
</comment>
<protein>
    <recommendedName>
        <fullName evidence="10">UNC93-like protein</fullName>
    </recommendedName>
</protein>
<keyword evidence="4 7" id="KW-1133">Transmembrane helix</keyword>
<evidence type="ECO:0000256" key="1">
    <source>
        <dbReference type="ARBA" id="ARBA00004141"/>
    </source>
</evidence>
<dbReference type="InterPro" id="IPR051951">
    <property type="entry name" value="UNC-93_regulatory"/>
</dbReference>
<feature type="region of interest" description="Disordered" evidence="6">
    <location>
        <begin position="1"/>
        <end position="38"/>
    </location>
</feature>
<comment type="similarity">
    <text evidence="2">Belongs to the unc-93 family.</text>
</comment>
<dbReference type="InterPro" id="IPR010291">
    <property type="entry name" value="Ion_channel_UNC-93"/>
</dbReference>
<feature type="region of interest" description="Disordered" evidence="6">
    <location>
        <begin position="71"/>
        <end position="122"/>
    </location>
</feature>
<feature type="transmembrane region" description="Helical" evidence="7">
    <location>
        <begin position="460"/>
        <end position="480"/>
    </location>
</feature>
<dbReference type="PANTHER" id="PTHR19444">
    <property type="entry name" value="UNC-93 RELATED"/>
    <property type="match status" value="1"/>
</dbReference>
<comment type="caution">
    <text evidence="8">The sequence shown here is derived from an EMBL/GenBank/DDBJ whole genome shotgun (WGS) entry which is preliminary data.</text>
</comment>
<gene>
    <name evidence="8" type="ORF">Pcinc_031668</name>
</gene>
<dbReference type="GO" id="GO:0055120">
    <property type="term" value="C:striated muscle dense body"/>
    <property type="evidence" value="ECO:0007669"/>
    <property type="project" value="TreeGrafter"/>
</dbReference>
<feature type="transmembrane region" description="Helical" evidence="7">
    <location>
        <begin position="343"/>
        <end position="363"/>
    </location>
</feature>
<evidence type="ECO:0000313" key="8">
    <source>
        <dbReference type="EMBL" id="KAK3862483.1"/>
    </source>
</evidence>
<feature type="compositionally biased region" description="Polar residues" evidence="6">
    <location>
        <begin position="87"/>
        <end position="97"/>
    </location>
</feature>
<proteinExistence type="inferred from homology"/>
<feature type="transmembrane region" description="Helical" evidence="7">
    <location>
        <begin position="164"/>
        <end position="183"/>
    </location>
</feature>
<dbReference type="GO" id="GO:0043266">
    <property type="term" value="P:regulation of potassium ion transport"/>
    <property type="evidence" value="ECO:0007669"/>
    <property type="project" value="TreeGrafter"/>
</dbReference>